<feature type="domain" description="DUF6285" evidence="1">
    <location>
        <begin position="23"/>
        <end position="119"/>
    </location>
</feature>
<reference evidence="2 3" key="1">
    <citation type="submission" date="2016-10" db="EMBL/GenBank/DDBJ databases">
        <authorList>
            <person name="Varghese N."/>
            <person name="Submissions S."/>
        </authorList>
    </citation>
    <scope>NUCLEOTIDE SEQUENCE [LARGE SCALE GENOMIC DNA]</scope>
    <source>
        <strain evidence="2 3">LMG 18378</strain>
    </source>
</reference>
<evidence type="ECO:0000259" key="1">
    <source>
        <dbReference type="Pfam" id="PF19802"/>
    </source>
</evidence>
<accession>A0AAQ1KJN0</accession>
<comment type="caution">
    <text evidence="2">The sequence shown here is derived from an EMBL/GenBank/DDBJ whole genome shotgun (WGS) entry which is preliminary data.</text>
</comment>
<keyword evidence="3" id="KW-1185">Reference proteome</keyword>
<dbReference type="EMBL" id="FOLS01000029">
    <property type="protein sequence ID" value="SFD56604.1"/>
    <property type="molecule type" value="Genomic_DNA"/>
</dbReference>
<protein>
    <recommendedName>
        <fullName evidence="1">DUF6285 domain-containing protein</fullName>
    </recommendedName>
</protein>
<dbReference type="AlphaFoldDB" id="A0AAQ1KJN0"/>
<organism evidence="2 3">
    <name type="scientific">Pseudomonas citronellolis</name>
    <dbReference type="NCBI Taxonomy" id="53408"/>
    <lineage>
        <taxon>Bacteria</taxon>
        <taxon>Pseudomonadati</taxon>
        <taxon>Pseudomonadota</taxon>
        <taxon>Gammaproteobacteria</taxon>
        <taxon>Pseudomonadales</taxon>
        <taxon>Pseudomonadaceae</taxon>
        <taxon>Pseudomonas</taxon>
    </lineage>
</organism>
<dbReference type="Pfam" id="PF19802">
    <property type="entry name" value="DUF6285"/>
    <property type="match status" value="1"/>
</dbReference>
<sequence length="125" mass="13445">MIAPNAVDLLVAARSTVLEALLPSLPSELHYQCRMVANALAIAVRELELGEQVADLESHALDHVLEPQGIPHLPHERALGTLVKLIRQGDFDRPGAGQASLQQALTAITEARLSVSNPKVLNHGR</sequence>
<dbReference type="InterPro" id="IPR046252">
    <property type="entry name" value="DUF6285"/>
</dbReference>
<evidence type="ECO:0000313" key="3">
    <source>
        <dbReference type="Proteomes" id="UP000183385"/>
    </source>
</evidence>
<name>A0AAQ1KJN0_9PSED</name>
<dbReference type="Proteomes" id="UP000183385">
    <property type="component" value="Unassembled WGS sequence"/>
</dbReference>
<evidence type="ECO:0000313" key="2">
    <source>
        <dbReference type="EMBL" id="SFD56604.1"/>
    </source>
</evidence>
<dbReference type="RefSeq" id="WP_074983802.1">
    <property type="nucleotide sequence ID" value="NZ_FOLS01000029.1"/>
</dbReference>
<proteinExistence type="predicted"/>
<gene>
    <name evidence="2" type="ORF">SAMN05216577_12937</name>
</gene>